<dbReference type="AlphaFoldDB" id="A0A8H3IUX8"/>
<sequence length="190" mass="20913">MRSPLLPRLLLASAFFTFIQAEICRTAPGGILPIKEDCVEFVDALVEISRLPSQRQPKTWGRELPSNPAALTEHLPKLYWIRYRPHGPTTCGAQLDVDPRQPLAVETFGLIDVANAAEGILDLCLSRRGMLGMQRLGSGRRVEAKLVRVDNGNFLNKGRGVLQKLGTTRRGGVIWSWEVGNGTGIARSQS</sequence>
<protein>
    <submittedName>
        <fullName evidence="2">Uncharacterized protein</fullName>
    </submittedName>
</protein>
<feature type="chain" id="PRO_5034899116" evidence="1">
    <location>
        <begin position="22"/>
        <end position="190"/>
    </location>
</feature>
<feature type="signal peptide" evidence="1">
    <location>
        <begin position="1"/>
        <end position="21"/>
    </location>
</feature>
<accession>A0A8H3IUX8</accession>
<dbReference type="Proteomes" id="UP000664521">
    <property type="component" value="Unassembled WGS sequence"/>
</dbReference>
<evidence type="ECO:0000313" key="2">
    <source>
        <dbReference type="EMBL" id="CAF9934630.1"/>
    </source>
</evidence>
<comment type="caution">
    <text evidence="2">The sequence shown here is derived from an EMBL/GenBank/DDBJ whole genome shotgun (WGS) entry which is preliminary data.</text>
</comment>
<evidence type="ECO:0000256" key="1">
    <source>
        <dbReference type="SAM" id="SignalP"/>
    </source>
</evidence>
<organism evidence="2 3">
    <name type="scientific">Heterodermia speciosa</name>
    <dbReference type="NCBI Taxonomy" id="116794"/>
    <lineage>
        <taxon>Eukaryota</taxon>
        <taxon>Fungi</taxon>
        <taxon>Dikarya</taxon>
        <taxon>Ascomycota</taxon>
        <taxon>Pezizomycotina</taxon>
        <taxon>Lecanoromycetes</taxon>
        <taxon>OSLEUM clade</taxon>
        <taxon>Lecanoromycetidae</taxon>
        <taxon>Caliciales</taxon>
        <taxon>Physciaceae</taxon>
        <taxon>Heterodermia</taxon>
    </lineage>
</organism>
<name>A0A8H3IUX8_9LECA</name>
<reference evidence="2" key="1">
    <citation type="submission" date="2021-03" db="EMBL/GenBank/DDBJ databases">
        <authorList>
            <person name="Tagirdzhanova G."/>
        </authorList>
    </citation>
    <scope>NUCLEOTIDE SEQUENCE</scope>
</reference>
<dbReference type="EMBL" id="CAJPDS010000076">
    <property type="protein sequence ID" value="CAF9934630.1"/>
    <property type="molecule type" value="Genomic_DNA"/>
</dbReference>
<dbReference type="OrthoDB" id="5328816at2759"/>
<keyword evidence="1" id="KW-0732">Signal</keyword>
<gene>
    <name evidence="2" type="ORF">HETSPECPRED_009300</name>
</gene>
<proteinExistence type="predicted"/>
<evidence type="ECO:0000313" key="3">
    <source>
        <dbReference type="Proteomes" id="UP000664521"/>
    </source>
</evidence>
<keyword evidence="3" id="KW-1185">Reference proteome</keyword>